<proteinExistence type="predicted"/>
<dbReference type="IntAct" id="A0A1D6GQ22">
    <property type="interactions" value="3"/>
</dbReference>
<dbReference type="EMBL" id="CM000781">
    <property type="protein sequence ID" value="AQK65268.1"/>
    <property type="molecule type" value="Genomic_DNA"/>
</dbReference>
<organism evidence="2">
    <name type="scientific">Zea mays</name>
    <name type="common">Maize</name>
    <dbReference type="NCBI Taxonomy" id="4577"/>
    <lineage>
        <taxon>Eukaryota</taxon>
        <taxon>Viridiplantae</taxon>
        <taxon>Streptophyta</taxon>
        <taxon>Embryophyta</taxon>
        <taxon>Tracheophyta</taxon>
        <taxon>Spermatophyta</taxon>
        <taxon>Magnoliopsida</taxon>
        <taxon>Liliopsida</taxon>
        <taxon>Poales</taxon>
        <taxon>Poaceae</taxon>
        <taxon>PACMAD clade</taxon>
        <taxon>Panicoideae</taxon>
        <taxon>Andropogonodae</taxon>
        <taxon>Andropogoneae</taxon>
        <taxon>Tripsacinae</taxon>
        <taxon>Zea</taxon>
    </lineage>
</organism>
<sequence length="407" mass="43650">MFQRTFTSLRKSACTSPHVVRSVTPLEGHGRGRPSVTAEDMFRPHLCHPLIHDLTAGLPLSHLPNPTSFPPTVPPCPPAFPTTSPLPPTTLPPTSPTFPPDEVTSAFDSVRLCPTSVSAASTAVASPTVAFPIRASLAVIPTVAPLSASPSLRLASASSIVDASGSSSPASAHSGLPNPVEPRRHPHCRALAGLPIPSLCRVHRRGLTHGRLPDPGEPRRHPHRRALVGLPVAAPRIGIVHRRCVRVLPGLRHSGLPNPVEPRRHPHCRALAGLPVVAPRSAPSAINASGSSSPTSAHSRTSSPSPTPRTLLASRSEEYMLLFRLPPDKVIGCAANWCRVIPSSSLPLCDLAVDFRLIYLNLEKNKSYQMAVGLGSETEVLLFFEGVTIVLRIRYWSKECPIKWLKD</sequence>
<evidence type="ECO:0000313" key="2">
    <source>
        <dbReference type="EMBL" id="AQK65268.1"/>
    </source>
</evidence>
<reference evidence="2" key="1">
    <citation type="submission" date="2015-12" db="EMBL/GenBank/DDBJ databases">
        <title>Update maize B73 reference genome by single molecule sequencing technologies.</title>
        <authorList>
            <consortium name="Maize Genome Sequencing Project"/>
            <person name="Ware D."/>
        </authorList>
    </citation>
    <scope>NUCLEOTIDE SEQUENCE</scope>
    <source>
        <tissue evidence="2">Seedling</tissue>
    </source>
</reference>
<evidence type="ECO:0000256" key="1">
    <source>
        <dbReference type="SAM" id="MobiDB-lite"/>
    </source>
</evidence>
<protein>
    <submittedName>
        <fullName evidence="2">Uncharacterized protein</fullName>
    </submittedName>
</protein>
<dbReference type="AlphaFoldDB" id="A0A1D6GQ22"/>
<name>A0A1D6GQ22_MAIZE</name>
<dbReference type="InParanoid" id="A0A1D6GQ22"/>
<feature type="region of interest" description="Disordered" evidence="1">
    <location>
        <begin position="162"/>
        <end position="184"/>
    </location>
</feature>
<gene>
    <name evidence="2" type="ORF">ZEAMMB73_Zm00001d014114</name>
</gene>
<accession>A0A1D6GQ22</accession>
<feature type="region of interest" description="Disordered" evidence="1">
    <location>
        <begin position="282"/>
        <end position="310"/>
    </location>
</feature>
<dbReference type="ExpressionAtlas" id="A0A1D6GQ22">
    <property type="expression patterns" value="baseline"/>
</dbReference>
<feature type="compositionally biased region" description="Low complexity" evidence="1">
    <location>
        <begin position="162"/>
        <end position="174"/>
    </location>
</feature>